<dbReference type="GO" id="GO:0000976">
    <property type="term" value="F:transcription cis-regulatory region binding"/>
    <property type="evidence" value="ECO:0007669"/>
    <property type="project" value="TreeGrafter"/>
</dbReference>
<organism evidence="8 9">
    <name type="scientific">Roseburia porci</name>
    <dbReference type="NCBI Taxonomy" id="2605790"/>
    <lineage>
        <taxon>Bacteria</taxon>
        <taxon>Bacillati</taxon>
        <taxon>Bacillota</taxon>
        <taxon>Clostridia</taxon>
        <taxon>Lachnospirales</taxon>
        <taxon>Lachnospiraceae</taxon>
        <taxon>Roseburia</taxon>
    </lineage>
</organism>
<evidence type="ECO:0000256" key="5">
    <source>
        <dbReference type="ARBA" id="ARBA00024867"/>
    </source>
</evidence>
<feature type="modified residue" description="4-aspartylphosphate" evidence="6">
    <location>
        <position position="53"/>
    </location>
</feature>
<reference evidence="8 9" key="1">
    <citation type="submission" date="2019-08" db="EMBL/GenBank/DDBJ databases">
        <title>In-depth cultivation of the pig gut microbiome towards novel bacterial diversity and tailored functional studies.</title>
        <authorList>
            <person name="Wylensek D."/>
            <person name="Hitch T.C.A."/>
            <person name="Clavel T."/>
        </authorList>
    </citation>
    <scope>NUCLEOTIDE SEQUENCE [LARGE SCALE GENOMIC DNA]</scope>
    <source>
        <strain evidence="8 9">MUC/MUC-530-WT-4D</strain>
    </source>
</reference>
<dbReference type="InterPro" id="IPR001789">
    <property type="entry name" value="Sig_transdc_resp-reg_receiver"/>
</dbReference>
<evidence type="ECO:0000313" key="8">
    <source>
        <dbReference type="EMBL" id="MST75526.1"/>
    </source>
</evidence>
<dbReference type="InterPro" id="IPR036388">
    <property type="entry name" value="WH-like_DNA-bd_sf"/>
</dbReference>
<feature type="domain" description="Response regulatory" evidence="7">
    <location>
        <begin position="2"/>
        <end position="116"/>
    </location>
</feature>
<sequence>MKVIYVDDETALLDNFRMTVEGLSMVEELNLFRKSEEALKWAQDHPVEVAFLDIQMPGINGIELAKRLKGIDRNIRIVFVTAYEQYALEAFGVDAIGYLLKPYFREDVEKELEKASYIGSRPKKKIEIQTMPDLLVTVNGSPLHLGHTKQEELFALLVDRGDVGITGGEAIACLWPDKTVGDSIYWVTMSRLKDKLKEVGIDNIIGTDGKTKYLRTDQVECDLYRILSGKKDAIADYHGAYLKRFSWAEERNAQLAEQKIQWEKDTGSEK</sequence>
<evidence type="ECO:0000256" key="4">
    <source>
        <dbReference type="ARBA" id="ARBA00023163"/>
    </source>
</evidence>
<dbReference type="Proteomes" id="UP000474024">
    <property type="component" value="Unassembled WGS sequence"/>
</dbReference>
<name>A0A6L5YU76_9FIRM</name>
<comment type="function">
    <text evidence="5">May play the central regulatory role in sporulation. It may be an element of the effector pathway responsible for the activation of sporulation genes in response to nutritional stress. Spo0A may act in concert with spo0H (a sigma factor) to control the expression of some genes that are critical to the sporulation process.</text>
</comment>
<comment type="caution">
    <text evidence="8">The sequence shown here is derived from an EMBL/GenBank/DDBJ whole genome shotgun (WGS) entry which is preliminary data.</text>
</comment>
<accession>A0A6L5YU76</accession>
<keyword evidence="6" id="KW-0597">Phosphoprotein</keyword>
<dbReference type="GO" id="GO:0006355">
    <property type="term" value="P:regulation of DNA-templated transcription"/>
    <property type="evidence" value="ECO:0007669"/>
    <property type="project" value="TreeGrafter"/>
</dbReference>
<keyword evidence="3" id="KW-0238">DNA-binding</keyword>
<evidence type="ECO:0000259" key="7">
    <source>
        <dbReference type="PROSITE" id="PS50110"/>
    </source>
</evidence>
<dbReference type="AlphaFoldDB" id="A0A6L5YU76"/>
<evidence type="ECO:0000256" key="2">
    <source>
        <dbReference type="ARBA" id="ARBA00023015"/>
    </source>
</evidence>
<dbReference type="Pfam" id="PF00072">
    <property type="entry name" value="Response_reg"/>
    <property type="match status" value="1"/>
</dbReference>
<evidence type="ECO:0000256" key="6">
    <source>
        <dbReference type="PROSITE-ProRule" id="PRU00169"/>
    </source>
</evidence>
<dbReference type="SMART" id="SM00448">
    <property type="entry name" value="REC"/>
    <property type="match status" value="1"/>
</dbReference>
<dbReference type="Gene3D" id="1.10.10.10">
    <property type="entry name" value="Winged helix-like DNA-binding domain superfamily/Winged helix DNA-binding domain"/>
    <property type="match status" value="1"/>
</dbReference>
<dbReference type="PANTHER" id="PTHR48111">
    <property type="entry name" value="REGULATOR OF RPOS"/>
    <property type="match status" value="1"/>
</dbReference>
<dbReference type="Gene3D" id="3.40.50.2300">
    <property type="match status" value="1"/>
</dbReference>
<dbReference type="GO" id="GO:0000156">
    <property type="term" value="F:phosphorelay response regulator activity"/>
    <property type="evidence" value="ECO:0007669"/>
    <property type="project" value="TreeGrafter"/>
</dbReference>
<protein>
    <recommendedName>
        <fullName evidence="1">Stage 0 sporulation protein A homolog</fullName>
    </recommendedName>
</protein>
<evidence type="ECO:0000256" key="3">
    <source>
        <dbReference type="ARBA" id="ARBA00023125"/>
    </source>
</evidence>
<keyword evidence="4" id="KW-0804">Transcription</keyword>
<dbReference type="PANTHER" id="PTHR48111:SF69">
    <property type="entry name" value="RESPONSE REGULATOR RECEIVER"/>
    <property type="match status" value="1"/>
</dbReference>
<keyword evidence="9" id="KW-1185">Reference proteome</keyword>
<dbReference type="EMBL" id="VUNI01000020">
    <property type="protein sequence ID" value="MST75526.1"/>
    <property type="molecule type" value="Genomic_DNA"/>
</dbReference>
<proteinExistence type="predicted"/>
<evidence type="ECO:0000313" key="9">
    <source>
        <dbReference type="Proteomes" id="UP000474024"/>
    </source>
</evidence>
<dbReference type="InterPro" id="IPR011006">
    <property type="entry name" value="CheY-like_superfamily"/>
</dbReference>
<dbReference type="SUPFAM" id="SSF52172">
    <property type="entry name" value="CheY-like"/>
    <property type="match status" value="1"/>
</dbReference>
<dbReference type="GO" id="GO:0005829">
    <property type="term" value="C:cytosol"/>
    <property type="evidence" value="ECO:0007669"/>
    <property type="project" value="TreeGrafter"/>
</dbReference>
<dbReference type="PROSITE" id="PS50110">
    <property type="entry name" value="RESPONSE_REGULATORY"/>
    <property type="match status" value="1"/>
</dbReference>
<dbReference type="GO" id="GO:0032993">
    <property type="term" value="C:protein-DNA complex"/>
    <property type="evidence" value="ECO:0007669"/>
    <property type="project" value="TreeGrafter"/>
</dbReference>
<evidence type="ECO:0000256" key="1">
    <source>
        <dbReference type="ARBA" id="ARBA00018672"/>
    </source>
</evidence>
<dbReference type="RefSeq" id="WP_154430492.1">
    <property type="nucleotide sequence ID" value="NZ_VUNI01000020.1"/>
</dbReference>
<keyword evidence="2" id="KW-0805">Transcription regulation</keyword>
<gene>
    <name evidence="8" type="ORF">FYJ75_10940</name>
</gene>
<dbReference type="InterPro" id="IPR039420">
    <property type="entry name" value="WalR-like"/>
</dbReference>